<proteinExistence type="predicted"/>
<dbReference type="GeneID" id="18559769"/>
<accession>D4P7S7</accession>
<name>D4P7S7_9CAUD</name>
<protein>
    <submittedName>
        <fullName evidence="1">Gp059</fullName>
    </submittedName>
</protein>
<evidence type="ECO:0000313" key="2">
    <source>
        <dbReference type="Proteomes" id="UP000001057"/>
    </source>
</evidence>
<gene>
    <name evidence="1" type="ORF">Poco6gene059</name>
</gene>
<organism evidence="1 2">
    <name type="scientific">Rhodococcus phage ReqiPoco6</name>
    <dbReference type="NCBI Taxonomy" id="691964"/>
    <lineage>
        <taxon>Viruses</taxon>
        <taxon>Duplodnaviria</taxon>
        <taxon>Heunggongvirae</taxon>
        <taxon>Uroviricota</taxon>
        <taxon>Caudoviricetes</taxon>
        <taxon>Pepyhexavirus</taxon>
        <taxon>Pepyhexavirus poco6</taxon>
    </lineage>
</organism>
<dbReference type="Proteomes" id="UP000001057">
    <property type="component" value="Segment"/>
</dbReference>
<dbReference type="KEGG" id="vg:18559769"/>
<keyword evidence="2" id="KW-1185">Reference proteome</keyword>
<sequence>MPEREYWMIPIGDRISKDVKDVIGMRALKNFVYSEGS</sequence>
<dbReference type="EMBL" id="GU580942">
    <property type="protein sequence ID" value="ADD81057.1"/>
    <property type="molecule type" value="Genomic_DNA"/>
</dbReference>
<reference evidence="1 2" key="1">
    <citation type="journal article" date="2011" name="Appl. Environ. Microbiol.">
        <title>Genomic and functional analyses of Rhodococcus equi phages ReqiPepy6, ReqiPoco6, ReqiPine5, and ReqiDocB7.</title>
        <authorList>
            <person name="Summer E.J."/>
            <person name="Liu M."/>
            <person name="Gill J.J."/>
            <person name="Grant M."/>
            <person name="Chan-Cortes T.N."/>
            <person name="Ferguson L."/>
            <person name="Janes C."/>
            <person name="Lange K."/>
            <person name="Bertoli M."/>
            <person name="Moore C."/>
            <person name="Orchard R.C."/>
            <person name="Cohen N."/>
            <person name="Young R."/>
        </authorList>
    </citation>
    <scope>NUCLEOTIDE SEQUENCE [LARGE SCALE GENOMIC DNA]</scope>
</reference>
<dbReference type="RefSeq" id="YP_009012640.1">
    <property type="nucleotide sequence ID" value="NC_023694.1"/>
</dbReference>
<evidence type="ECO:0000313" key="1">
    <source>
        <dbReference type="EMBL" id="ADD81057.1"/>
    </source>
</evidence>